<feature type="signal peptide" evidence="10">
    <location>
        <begin position="1"/>
        <end position="17"/>
    </location>
</feature>
<comment type="subcellular location">
    <subcellularLocation>
        <location evidence="1">Cell membrane</location>
        <topology evidence="1">Multi-pass membrane protein</topology>
    </subcellularLocation>
</comment>
<accession>A0ABM1F0U9</accession>
<dbReference type="GeneID" id="106817873"/>
<dbReference type="InterPro" id="IPR001320">
    <property type="entry name" value="Iontro_rcpt_C"/>
</dbReference>
<evidence type="ECO:0000256" key="4">
    <source>
        <dbReference type="ARBA" id="ARBA00022692"/>
    </source>
</evidence>
<feature type="transmembrane region" description="Helical" evidence="9">
    <location>
        <begin position="440"/>
        <end position="461"/>
    </location>
</feature>
<gene>
    <name evidence="13" type="primary">LOC106817873</name>
</gene>
<keyword evidence="7" id="KW-0675">Receptor</keyword>
<evidence type="ECO:0000259" key="11">
    <source>
        <dbReference type="Pfam" id="PF00060"/>
    </source>
</evidence>
<dbReference type="PANTHER" id="PTHR42643:SF24">
    <property type="entry name" value="IONOTROPIC RECEPTOR 60A"/>
    <property type="match status" value="1"/>
</dbReference>
<evidence type="ECO:0000256" key="9">
    <source>
        <dbReference type="SAM" id="Phobius"/>
    </source>
</evidence>
<sequence length="506" mass="56080">MSVILVVTSICVAVTMAAYLSHTPVPPNRSAAASLGLCSPRDRASERLFLMSKDVRIPPARASLNLSGVHLKVALWSCSNNTEITLGSRVLQELSTFMYFTYTVTARCYGFNGIVAGMAAGEIDMAAYLRITEQRQRFVSFLHPLAESRYSFVIRAERVREVAPLTILAPFHYSTWLFVFGYLLACVATLTLYEVWRTPGQGRKPGRAERSWMEASGRYVMFKLGSVLQQGGTYNAVDMPSRMLVGWWWLFALVITATYSATLVSHHSIKTINPFPFTSLQEATTSPLAPLVYRGQSEEQLLSTSDPESDLGRLWRRLVDDGGFVDLEEEAYERVLSGGYSLIKDEAISIQFFARDYKQHGYCRYTLAPVYFYPGYRGLAVPKHFPYTKQLNYGIQTLYERGFIKEWSRNALPEGAHHCLHFPPPAVAAGTLALRQLQPAFIMLATGLGVATVCFLLEVAARFAAPRNAICATGDASSANVSSVGGATETRIPLSSFRSCSGCNRH</sequence>
<evidence type="ECO:0000313" key="13">
    <source>
        <dbReference type="RefSeq" id="XP_014678070.1"/>
    </source>
</evidence>
<evidence type="ECO:0000256" key="10">
    <source>
        <dbReference type="SAM" id="SignalP"/>
    </source>
</evidence>
<dbReference type="Gene3D" id="3.40.190.10">
    <property type="entry name" value="Periplasmic binding protein-like II"/>
    <property type="match status" value="1"/>
</dbReference>
<comment type="similarity">
    <text evidence="2">Belongs to the glutamate-gated ion channel (TC 1.A.10.1) family.</text>
</comment>
<evidence type="ECO:0000256" key="8">
    <source>
        <dbReference type="ARBA" id="ARBA00023180"/>
    </source>
</evidence>
<organism evidence="12 13">
    <name type="scientific">Priapulus caudatus</name>
    <name type="common">Priapulid worm</name>
    <dbReference type="NCBI Taxonomy" id="37621"/>
    <lineage>
        <taxon>Eukaryota</taxon>
        <taxon>Metazoa</taxon>
        <taxon>Ecdysozoa</taxon>
        <taxon>Scalidophora</taxon>
        <taxon>Priapulida</taxon>
        <taxon>Priapulimorpha</taxon>
        <taxon>Priapulimorphida</taxon>
        <taxon>Priapulidae</taxon>
        <taxon>Priapulus</taxon>
    </lineage>
</organism>
<protein>
    <submittedName>
        <fullName evidence="13">Glutamate receptor ionotropic, kainate 4-like</fullName>
    </submittedName>
</protein>
<feature type="chain" id="PRO_5045473873" evidence="10">
    <location>
        <begin position="18"/>
        <end position="506"/>
    </location>
</feature>
<reference evidence="13" key="1">
    <citation type="submission" date="2025-08" db="UniProtKB">
        <authorList>
            <consortium name="RefSeq"/>
        </authorList>
    </citation>
    <scope>IDENTIFICATION</scope>
</reference>
<dbReference type="SUPFAM" id="SSF53850">
    <property type="entry name" value="Periplasmic binding protein-like II"/>
    <property type="match status" value="1"/>
</dbReference>
<evidence type="ECO:0000256" key="1">
    <source>
        <dbReference type="ARBA" id="ARBA00004651"/>
    </source>
</evidence>
<keyword evidence="4 9" id="KW-0812">Transmembrane</keyword>
<dbReference type="RefSeq" id="XP_014678070.1">
    <property type="nucleotide sequence ID" value="XM_014822584.1"/>
</dbReference>
<keyword evidence="12" id="KW-1185">Reference proteome</keyword>
<evidence type="ECO:0000256" key="6">
    <source>
        <dbReference type="ARBA" id="ARBA00023136"/>
    </source>
</evidence>
<keyword evidence="6 9" id="KW-0472">Membrane</keyword>
<evidence type="ECO:0000256" key="2">
    <source>
        <dbReference type="ARBA" id="ARBA00008685"/>
    </source>
</evidence>
<dbReference type="PANTHER" id="PTHR42643">
    <property type="entry name" value="IONOTROPIC RECEPTOR 20A-RELATED"/>
    <property type="match status" value="1"/>
</dbReference>
<keyword evidence="10" id="KW-0732">Signal</keyword>
<keyword evidence="5 9" id="KW-1133">Transmembrane helix</keyword>
<evidence type="ECO:0000313" key="12">
    <source>
        <dbReference type="Proteomes" id="UP000695022"/>
    </source>
</evidence>
<dbReference type="Pfam" id="PF00060">
    <property type="entry name" value="Lig_chan"/>
    <property type="match status" value="1"/>
</dbReference>
<feature type="transmembrane region" description="Helical" evidence="9">
    <location>
        <begin position="176"/>
        <end position="196"/>
    </location>
</feature>
<feature type="transmembrane region" description="Helical" evidence="9">
    <location>
        <begin position="246"/>
        <end position="264"/>
    </location>
</feature>
<feature type="domain" description="Ionotropic glutamate receptor C-terminal" evidence="11">
    <location>
        <begin position="173"/>
        <end position="447"/>
    </location>
</feature>
<dbReference type="InterPro" id="IPR052192">
    <property type="entry name" value="Insect_Ionotropic_Sensory_Rcpt"/>
</dbReference>
<evidence type="ECO:0000256" key="3">
    <source>
        <dbReference type="ARBA" id="ARBA00022475"/>
    </source>
</evidence>
<keyword evidence="3" id="KW-1003">Cell membrane</keyword>
<keyword evidence="8" id="KW-0325">Glycoprotein</keyword>
<evidence type="ECO:0000256" key="5">
    <source>
        <dbReference type="ARBA" id="ARBA00022989"/>
    </source>
</evidence>
<dbReference type="Proteomes" id="UP000695022">
    <property type="component" value="Unplaced"/>
</dbReference>
<name>A0ABM1F0U9_PRICU</name>
<evidence type="ECO:0000256" key="7">
    <source>
        <dbReference type="ARBA" id="ARBA00023170"/>
    </source>
</evidence>
<dbReference type="Gene3D" id="1.10.287.70">
    <property type="match status" value="1"/>
</dbReference>
<proteinExistence type="inferred from homology"/>